<feature type="region of interest" description="Disordered" evidence="1">
    <location>
        <begin position="23"/>
        <end position="124"/>
    </location>
</feature>
<accession>A0A2P6MYN8</accession>
<evidence type="ECO:0000256" key="1">
    <source>
        <dbReference type="SAM" id="MobiDB-lite"/>
    </source>
</evidence>
<protein>
    <submittedName>
        <fullName evidence="2">Uncharacterized protein</fullName>
    </submittedName>
</protein>
<feature type="compositionally biased region" description="Polar residues" evidence="1">
    <location>
        <begin position="27"/>
        <end position="62"/>
    </location>
</feature>
<dbReference type="AlphaFoldDB" id="A0A2P6MYN8"/>
<organism evidence="2 3">
    <name type="scientific">Planoprotostelium fungivorum</name>
    <dbReference type="NCBI Taxonomy" id="1890364"/>
    <lineage>
        <taxon>Eukaryota</taxon>
        <taxon>Amoebozoa</taxon>
        <taxon>Evosea</taxon>
        <taxon>Variosea</taxon>
        <taxon>Cavosteliida</taxon>
        <taxon>Cavosteliaceae</taxon>
        <taxon>Planoprotostelium</taxon>
    </lineage>
</organism>
<feature type="non-terminal residue" evidence="2">
    <location>
        <position position="149"/>
    </location>
</feature>
<feature type="compositionally biased region" description="Polar residues" evidence="1">
    <location>
        <begin position="74"/>
        <end position="100"/>
    </location>
</feature>
<comment type="caution">
    <text evidence="2">The sequence shown here is derived from an EMBL/GenBank/DDBJ whole genome shotgun (WGS) entry which is preliminary data.</text>
</comment>
<dbReference type="EMBL" id="MDYQ01000301">
    <property type="protein sequence ID" value="PRP76786.1"/>
    <property type="molecule type" value="Genomic_DNA"/>
</dbReference>
<evidence type="ECO:0000313" key="2">
    <source>
        <dbReference type="EMBL" id="PRP76786.1"/>
    </source>
</evidence>
<sequence length="149" mass="16768">MPLKDLDLNEFSVESTAPEPLRFHSSFAANRTNPQVTYQNRETGSRTSENMEYANTTPFTNADRQRMEMDKMQQAKTQGMTQVHHQQQNPSLLPHSHQQILTSNQPPLPLQTPSTSSTPMNSNQQFTFSLETPSLSAGTLDKYLKSVLG</sequence>
<gene>
    <name evidence="2" type="ORF">PROFUN_14836</name>
</gene>
<reference evidence="2 3" key="1">
    <citation type="journal article" date="2018" name="Genome Biol. Evol.">
        <title>Multiple Roots of Fruiting Body Formation in Amoebozoa.</title>
        <authorList>
            <person name="Hillmann F."/>
            <person name="Forbes G."/>
            <person name="Novohradska S."/>
            <person name="Ferling I."/>
            <person name="Riege K."/>
            <person name="Groth M."/>
            <person name="Westermann M."/>
            <person name="Marz M."/>
            <person name="Spaller T."/>
            <person name="Winckler T."/>
            <person name="Schaap P."/>
            <person name="Glockner G."/>
        </authorList>
    </citation>
    <scope>NUCLEOTIDE SEQUENCE [LARGE SCALE GENOMIC DNA]</scope>
    <source>
        <strain evidence="2 3">Jena</strain>
    </source>
</reference>
<proteinExistence type="predicted"/>
<keyword evidence="3" id="KW-1185">Reference proteome</keyword>
<evidence type="ECO:0000313" key="3">
    <source>
        <dbReference type="Proteomes" id="UP000241769"/>
    </source>
</evidence>
<name>A0A2P6MYN8_9EUKA</name>
<dbReference type="Proteomes" id="UP000241769">
    <property type="component" value="Unassembled WGS sequence"/>
</dbReference>
<feature type="compositionally biased region" description="Basic and acidic residues" evidence="1">
    <location>
        <begin position="63"/>
        <end position="73"/>
    </location>
</feature>
<feature type="compositionally biased region" description="Low complexity" evidence="1">
    <location>
        <begin position="101"/>
        <end position="119"/>
    </location>
</feature>
<dbReference type="InParanoid" id="A0A2P6MYN8"/>